<keyword evidence="3 7" id="KW-0479">Metal-binding</keyword>
<evidence type="ECO:0000256" key="2">
    <source>
        <dbReference type="ARBA" id="ARBA00022670"/>
    </source>
</evidence>
<comment type="caution">
    <text evidence="9">The sequence shown here is derived from an EMBL/GenBank/DDBJ whole genome shotgun (WGS) entry which is preliminary data.</text>
</comment>
<proteinExistence type="inferred from homology"/>
<sequence>NIPLGPLNLLVQCFCSSLQKKINAEDITLEAKRYMERLIKLGKRNGLHLPKETQQEIKSIKKKLSNLCIDFNKNLNEDTTSLSFTRDQLGESCFALGWCLESAPCLNWFVAVGETGGLPEDFLSSLEKDGDKLKITLKYPHYFPTMKKCFVPETRRKLEEAFNSRCKENSVILKELVKLRAQKSSLLGFSTHADFVLEMNMAKSGKKVASFLGESCRTTGRTSRCASDAEW</sequence>
<evidence type="ECO:0000256" key="3">
    <source>
        <dbReference type="ARBA" id="ARBA00022723"/>
    </source>
</evidence>
<accession>A0ABV0R6A3</accession>
<dbReference type="PANTHER" id="PTHR11804:SF56">
    <property type="entry name" value="THIMET OLIGOPEPTIDASE 1"/>
    <property type="match status" value="1"/>
</dbReference>
<dbReference type="SUPFAM" id="SSF55486">
    <property type="entry name" value="Metalloproteases ('zincins'), catalytic domain"/>
    <property type="match status" value="1"/>
</dbReference>
<evidence type="ECO:0000256" key="4">
    <source>
        <dbReference type="ARBA" id="ARBA00022801"/>
    </source>
</evidence>
<dbReference type="Gene3D" id="1.10.1370.10">
    <property type="entry name" value="Neurolysin, domain 3"/>
    <property type="match status" value="1"/>
</dbReference>
<keyword evidence="5 7" id="KW-0862">Zinc</keyword>
<reference evidence="9 10" key="1">
    <citation type="submission" date="2021-06" db="EMBL/GenBank/DDBJ databases">
        <authorList>
            <person name="Palmer J.M."/>
        </authorList>
    </citation>
    <scope>NUCLEOTIDE SEQUENCE [LARGE SCALE GENOMIC DNA]</scope>
    <source>
        <strain evidence="9 10">XC_2019</strain>
        <tissue evidence="9">Muscle</tissue>
    </source>
</reference>
<evidence type="ECO:0000256" key="7">
    <source>
        <dbReference type="RuleBase" id="RU003435"/>
    </source>
</evidence>
<name>A0ABV0R6A3_9TELE</name>
<protein>
    <submittedName>
        <fullName evidence="9">Thimet oligopeptidase</fullName>
    </submittedName>
</protein>
<dbReference type="EMBL" id="JAHRIN010034795">
    <property type="protein sequence ID" value="MEQ2203659.1"/>
    <property type="molecule type" value="Genomic_DNA"/>
</dbReference>
<dbReference type="InterPro" id="IPR001567">
    <property type="entry name" value="Pept_M3A_M3B_dom"/>
</dbReference>
<organism evidence="9 10">
    <name type="scientific">Xenoophorus captivus</name>
    <dbReference type="NCBI Taxonomy" id="1517983"/>
    <lineage>
        <taxon>Eukaryota</taxon>
        <taxon>Metazoa</taxon>
        <taxon>Chordata</taxon>
        <taxon>Craniata</taxon>
        <taxon>Vertebrata</taxon>
        <taxon>Euteleostomi</taxon>
        <taxon>Actinopterygii</taxon>
        <taxon>Neopterygii</taxon>
        <taxon>Teleostei</taxon>
        <taxon>Neoteleostei</taxon>
        <taxon>Acanthomorphata</taxon>
        <taxon>Ovalentaria</taxon>
        <taxon>Atherinomorphae</taxon>
        <taxon>Cyprinodontiformes</taxon>
        <taxon>Goodeidae</taxon>
        <taxon>Xenoophorus</taxon>
    </lineage>
</organism>
<dbReference type="InterPro" id="IPR024077">
    <property type="entry name" value="Neurolysin/TOP_dom2"/>
</dbReference>
<keyword evidence="2 7" id="KW-0645">Protease</keyword>
<evidence type="ECO:0000313" key="9">
    <source>
        <dbReference type="EMBL" id="MEQ2203659.1"/>
    </source>
</evidence>
<dbReference type="Proteomes" id="UP001434883">
    <property type="component" value="Unassembled WGS sequence"/>
</dbReference>
<keyword evidence="4 7" id="KW-0378">Hydrolase</keyword>
<dbReference type="InterPro" id="IPR045090">
    <property type="entry name" value="Pept_M3A_M3B"/>
</dbReference>
<evidence type="ECO:0000256" key="5">
    <source>
        <dbReference type="ARBA" id="ARBA00022833"/>
    </source>
</evidence>
<dbReference type="PANTHER" id="PTHR11804">
    <property type="entry name" value="PROTEASE M3 THIMET OLIGOPEPTIDASE-RELATED"/>
    <property type="match status" value="1"/>
</dbReference>
<dbReference type="Pfam" id="PF01432">
    <property type="entry name" value="Peptidase_M3"/>
    <property type="match status" value="1"/>
</dbReference>
<evidence type="ECO:0000256" key="6">
    <source>
        <dbReference type="ARBA" id="ARBA00023049"/>
    </source>
</evidence>
<feature type="non-terminal residue" evidence="9">
    <location>
        <position position="1"/>
    </location>
</feature>
<evidence type="ECO:0000256" key="1">
    <source>
        <dbReference type="ARBA" id="ARBA00006040"/>
    </source>
</evidence>
<evidence type="ECO:0000313" key="10">
    <source>
        <dbReference type="Proteomes" id="UP001434883"/>
    </source>
</evidence>
<keyword evidence="6 7" id="KW-0482">Metalloprotease</keyword>
<evidence type="ECO:0000259" key="8">
    <source>
        <dbReference type="Pfam" id="PF01432"/>
    </source>
</evidence>
<feature type="domain" description="Peptidase M3A/M3B catalytic" evidence="8">
    <location>
        <begin position="146"/>
        <end position="214"/>
    </location>
</feature>
<keyword evidence="10" id="KW-1185">Reference proteome</keyword>
<gene>
    <name evidence="9" type="primary">THOP1_1</name>
    <name evidence="9" type="ORF">XENOCAPTIV_001908</name>
</gene>
<comment type="similarity">
    <text evidence="1 7">Belongs to the peptidase M3 family.</text>
</comment>
<comment type="cofactor">
    <cofactor evidence="7">
        <name>Zn(2+)</name>
        <dbReference type="ChEBI" id="CHEBI:29105"/>
    </cofactor>
    <text evidence="7">Binds 1 zinc ion.</text>
</comment>